<dbReference type="InterPro" id="IPR011041">
    <property type="entry name" value="Quinoprot_gluc/sorb_DH_b-prop"/>
</dbReference>
<feature type="domain" description="Glucose/Sorbosone dehydrogenase" evidence="2">
    <location>
        <begin position="158"/>
        <end position="381"/>
    </location>
</feature>
<accession>E8UXH1</accession>
<dbReference type="SUPFAM" id="SSF50952">
    <property type="entry name" value="Soluble quinoprotein glucose dehydrogenase"/>
    <property type="match status" value="1"/>
</dbReference>
<dbReference type="HOGENOM" id="CLU_024435_0_0_0"/>
<dbReference type="PANTHER" id="PTHR19328:SF53">
    <property type="entry name" value="MEMBRANE PROTEIN"/>
    <property type="match status" value="1"/>
</dbReference>
<dbReference type="eggNOG" id="COG2133">
    <property type="taxonomic scope" value="Bacteria"/>
</dbReference>
<protein>
    <submittedName>
        <fullName evidence="3">NHL repeat containing protein</fullName>
    </submittedName>
</protein>
<reference evidence="3 4" key="1">
    <citation type="journal article" date="2012" name="Stand. Genomic Sci.">
        <title>Complete genome sequence of Terriglobus saanensis type strain SP1PR4(T), an Acidobacteria from tundra soil.</title>
        <authorList>
            <person name="Rawat S.R."/>
            <person name="Mannisto M.K."/>
            <person name="Starovoytov V."/>
            <person name="Goodwin L."/>
            <person name="Nolan M."/>
            <person name="Hauser L."/>
            <person name="Land M."/>
            <person name="Davenport K.W."/>
            <person name="Woyke T."/>
            <person name="Haggblom M.M."/>
        </authorList>
    </citation>
    <scope>NUCLEOTIDE SEQUENCE</scope>
    <source>
        <strain evidence="4">ATCC BAA-1853 / DSM 23119 / SP1PR4</strain>
    </source>
</reference>
<dbReference type="KEGG" id="tsa:AciPR4_3441"/>
<dbReference type="Gene3D" id="2.120.10.30">
    <property type="entry name" value="TolB, C-terminal domain"/>
    <property type="match status" value="1"/>
</dbReference>
<evidence type="ECO:0000313" key="4">
    <source>
        <dbReference type="Proteomes" id="UP000006844"/>
    </source>
</evidence>
<dbReference type="Pfam" id="PF07995">
    <property type="entry name" value="GSDH"/>
    <property type="match status" value="1"/>
</dbReference>
<dbReference type="STRING" id="401053.AciPR4_3441"/>
<proteinExistence type="predicted"/>
<dbReference type="PANTHER" id="PTHR19328">
    <property type="entry name" value="HEDGEHOG-INTERACTING PROTEIN"/>
    <property type="match status" value="1"/>
</dbReference>
<sequence length="458" mass="49911">MRFSHIAALALLAAPLVSTNAMAQTAATGQDAFHDWNQQKPGTRVHLTVQDLPAPNPEESVDNGPSVVPRPEGATPVAPEGFTVSLYAQGDFNQPRLIRTAPNGDFFLADSGAGKVIVLRGMKADGSVAERMDFATGLDHPFGINFYPAVNPKWVYVANTTSVVRFAYKAGDMKASGAPETVVQTLPGYAQLRGGGHWTRDVVFSKDGSRMFVSVGSGSNVDDTEICEGGTNKAVDGTFDREQCSGKIVPNPKEFHRADVLEYNPSGKFTKVYAYGIRNCVGEAINPITGQLWCSTNERDRLGNHLVPDYITHVEEGGFYGWPWYYMGQQQDPRHAGKHPELKAKVITPDILVQPHMASLEMLFYNGNMFPASYTGDIFAAEHGSWNRKNRAGYEVVRGIVKNGKATGEYEDFLTGFLTPDGQVWGRPVGVTVAKDGSLIVVEDGAKTIWRVSYTGKK</sequence>
<dbReference type="Proteomes" id="UP000006844">
    <property type="component" value="Chromosome"/>
</dbReference>
<evidence type="ECO:0000313" key="3">
    <source>
        <dbReference type="EMBL" id="ADV84195.1"/>
    </source>
</evidence>
<dbReference type="InterPro" id="IPR012938">
    <property type="entry name" value="Glc/Sorbosone_DH"/>
</dbReference>
<dbReference type="InterPro" id="IPR011042">
    <property type="entry name" value="6-blade_b-propeller_TolB-like"/>
</dbReference>
<feature type="signal peptide" evidence="1">
    <location>
        <begin position="1"/>
        <end position="23"/>
    </location>
</feature>
<feature type="chain" id="PRO_5003232685" evidence="1">
    <location>
        <begin position="24"/>
        <end position="458"/>
    </location>
</feature>
<dbReference type="OrthoDB" id="9770043at2"/>
<evidence type="ECO:0000259" key="2">
    <source>
        <dbReference type="Pfam" id="PF07995"/>
    </source>
</evidence>
<evidence type="ECO:0000256" key="1">
    <source>
        <dbReference type="SAM" id="SignalP"/>
    </source>
</evidence>
<keyword evidence="4" id="KW-1185">Reference proteome</keyword>
<dbReference type="AlphaFoldDB" id="E8UXH1"/>
<keyword evidence="1" id="KW-0732">Signal</keyword>
<dbReference type="EMBL" id="CP002467">
    <property type="protein sequence ID" value="ADV84195.1"/>
    <property type="molecule type" value="Genomic_DNA"/>
</dbReference>
<dbReference type="RefSeq" id="WP_013569926.1">
    <property type="nucleotide sequence ID" value="NC_014963.1"/>
</dbReference>
<organism evidence="3 4">
    <name type="scientific">Terriglobus saanensis (strain ATCC BAA-1853 / DSM 23119 / SP1PR4)</name>
    <dbReference type="NCBI Taxonomy" id="401053"/>
    <lineage>
        <taxon>Bacteria</taxon>
        <taxon>Pseudomonadati</taxon>
        <taxon>Acidobacteriota</taxon>
        <taxon>Terriglobia</taxon>
        <taxon>Terriglobales</taxon>
        <taxon>Acidobacteriaceae</taxon>
        <taxon>Terriglobus</taxon>
    </lineage>
</organism>
<name>E8UXH1_TERSS</name>
<gene>
    <name evidence="3" type="ordered locus">AciPR4_3441</name>
</gene>